<protein>
    <submittedName>
        <fullName evidence="2">Uncharacterized protein</fullName>
    </submittedName>
</protein>
<reference evidence="2" key="1">
    <citation type="submission" date="2022-08" db="EMBL/GenBank/DDBJ databases">
        <authorList>
            <person name="Gutierrez-Valencia J."/>
        </authorList>
    </citation>
    <scope>NUCLEOTIDE SEQUENCE</scope>
</reference>
<dbReference type="EMBL" id="CAMGYJ010000003">
    <property type="protein sequence ID" value="CAI0394587.1"/>
    <property type="molecule type" value="Genomic_DNA"/>
</dbReference>
<keyword evidence="3" id="KW-1185">Reference proteome</keyword>
<dbReference type="AlphaFoldDB" id="A0AAV0IAS7"/>
<accession>A0AAV0IAS7</accession>
<evidence type="ECO:0000256" key="1">
    <source>
        <dbReference type="SAM" id="MobiDB-lite"/>
    </source>
</evidence>
<dbReference type="Proteomes" id="UP001154282">
    <property type="component" value="Unassembled WGS sequence"/>
</dbReference>
<evidence type="ECO:0000313" key="3">
    <source>
        <dbReference type="Proteomes" id="UP001154282"/>
    </source>
</evidence>
<comment type="caution">
    <text evidence="2">The sequence shown here is derived from an EMBL/GenBank/DDBJ whole genome shotgun (WGS) entry which is preliminary data.</text>
</comment>
<feature type="region of interest" description="Disordered" evidence="1">
    <location>
        <begin position="23"/>
        <end position="45"/>
    </location>
</feature>
<name>A0AAV0IAS7_9ROSI</name>
<sequence length="67" mass="7379">MSSLLEATFLSVTREEELLEDMQAERVRRRDNGGGGAGMSSRWGGEVYFSTSSSVREADKPPKLLLS</sequence>
<proteinExistence type="predicted"/>
<organism evidence="2 3">
    <name type="scientific">Linum tenue</name>
    <dbReference type="NCBI Taxonomy" id="586396"/>
    <lineage>
        <taxon>Eukaryota</taxon>
        <taxon>Viridiplantae</taxon>
        <taxon>Streptophyta</taxon>
        <taxon>Embryophyta</taxon>
        <taxon>Tracheophyta</taxon>
        <taxon>Spermatophyta</taxon>
        <taxon>Magnoliopsida</taxon>
        <taxon>eudicotyledons</taxon>
        <taxon>Gunneridae</taxon>
        <taxon>Pentapetalae</taxon>
        <taxon>rosids</taxon>
        <taxon>fabids</taxon>
        <taxon>Malpighiales</taxon>
        <taxon>Linaceae</taxon>
        <taxon>Linum</taxon>
    </lineage>
</organism>
<feature type="compositionally biased region" description="Basic and acidic residues" evidence="1">
    <location>
        <begin position="23"/>
        <end position="32"/>
    </location>
</feature>
<evidence type="ECO:0000313" key="2">
    <source>
        <dbReference type="EMBL" id="CAI0394587.1"/>
    </source>
</evidence>
<gene>
    <name evidence="2" type="ORF">LITE_LOCUS8372</name>
</gene>